<evidence type="ECO:0008006" key="8">
    <source>
        <dbReference type="Google" id="ProtNLM"/>
    </source>
</evidence>
<feature type="region of interest" description="Disordered" evidence="5">
    <location>
        <begin position="470"/>
        <end position="508"/>
    </location>
</feature>
<feature type="compositionally biased region" description="Basic and acidic residues" evidence="5">
    <location>
        <begin position="482"/>
        <end position="493"/>
    </location>
</feature>
<evidence type="ECO:0000256" key="4">
    <source>
        <dbReference type="ARBA" id="ARBA00023136"/>
    </source>
</evidence>
<feature type="compositionally biased region" description="Low complexity" evidence="5">
    <location>
        <begin position="149"/>
        <end position="170"/>
    </location>
</feature>
<keyword evidence="2" id="KW-0812">Transmembrane</keyword>
<dbReference type="PANTHER" id="PTHR12883:SF0">
    <property type="entry name" value="PAT COMPLEX SUBUNIT CCDC47"/>
    <property type="match status" value="1"/>
</dbReference>
<evidence type="ECO:0000256" key="5">
    <source>
        <dbReference type="SAM" id="MobiDB-lite"/>
    </source>
</evidence>
<proteinExistence type="predicted"/>
<feature type="region of interest" description="Disordered" evidence="5">
    <location>
        <begin position="141"/>
        <end position="174"/>
    </location>
</feature>
<comment type="caution">
    <text evidence="6">The sequence shown here is derived from an EMBL/GenBank/DDBJ whole genome shotgun (WGS) entry which is preliminary data.</text>
</comment>
<evidence type="ECO:0000256" key="3">
    <source>
        <dbReference type="ARBA" id="ARBA00022989"/>
    </source>
</evidence>
<feature type="compositionally biased region" description="Basic residues" evidence="5">
    <location>
        <begin position="494"/>
        <end position="508"/>
    </location>
</feature>
<reference evidence="6 7" key="1">
    <citation type="submission" date="2024-09" db="EMBL/GenBank/DDBJ databases">
        <title>Chromosome-scale assembly of Riccia sorocarpa.</title>
        <authorList>
            <person name="Paukszto L."/>
        </authorList>
    </citation>
    <scope>NUCLEOTIDE SEQUENCE [LARGE SCALE GENOMIC DNA]</scope>
    <source>
        <strain evidence="6">LP-2024</strain>
        <tissue evidence="6">Aerial parts of the thallus</tissue>
    </source>
</reference>
<name>A0ABD3HVL5_9MARC</name>
<dbReference type="InterPro" id="IPR012879">
    <property type="entry name" value="CCDC47"/>
</dbReference>
<evidence type="ECO:0000313" key="6">
    <source>
        <dbReference type="EMBL" id="KAL3693394.1"/>
    </source>
</evidence>
<accession>A0ABD3HVL5</accession>
<gene>
    <name evidence="6" type="ORF">R1sor_007045</name>
</gene>
<dbReference type="PANTHER" id="PTHR12883">
    <property type="entry name" value="ADIPOCYTE-SPECIFIC PROTEIN 4-RELATED"/>
    <property type="match status" value="1"/>
</dbReference>
<evidence type="ECO:0000313" key="7">
    <source>
        <dbReference type="Proteomes" id="UP001633002"/>
    </source>
</evidence>
<dbReference type="AlphaFoldDB" id="A0ABD3HVL5"/>
<evidence type="ECO:0000256" key="1">
    <source>
        <dbReference type="ARBA" id="ARBA00004167"/>
    </source>
</evidence>
<dbReference type="GO" id="GO:0016020">
    <property type="term" value="C:membrane"/>
    <property type="evidence" value="ECO:0007669"/>
    <property type="project" value="UniProtKB-SubCell"/>
</dbReference>
<dbReference type="Proteomes" id="UP001633002">
    <property type="component" value="Unassembled WGS sequence"/>
</dbReference>
<organism evidence="6 7">
    <name type="scientific">Riccia sorocarpa</name>
    <dbReference type="NCBI Taxonomy" id="122646"/>
    <lineage>
        <taxon>Eukaryota</taxon>
        <taxon>Viridiplantae</taxon>
        <taxon>Streptophyta</taxon>
        <taxon>Embryophyta</taxon>
        <taxon>Marchantiophyta</taxon>
        <taxon>Marchantiopsida</taxon>
        <taxon>Marchantiidae</taxon>
        <taxon>Marchantiales</taxon>
        <taxon>Ricciaceae</taxon>
        <taxon>Riccia</taxon>
    </lineage>
</organism>
<keyword evidence="4" id="KW-0472">Membrane</keyword>
<keyword evidence="3" id="KW-1133">Transmembrane helix</keyword>
<sequence>MGKSGRASEIQRWINSMLRIDRLSWWLVVVAVLALLGQEIARSSALVVAVSAEFEGFGDELEEIEDELEQPFVVPPPVLKEPGFQNDRGPPSVELVEDQVQDQELGRGGSPVAHEAPEVGKKVADFWDEDEFEGFEDFSEANHASVSPKEGSAAGSKESAPAPAAAAPKKAPVPRGPQSYYTEVAGTLFLIAYLTYYFIGRKRNEKLALAWATHFACKDGIFDKNFSLLGTGDGVDSPLLMKEGQNVFKFYASGRRYCESFLATMDFRSRHDMIALLWHLVSPQKDEMTIDVHMNEDAMDSVVFAVARRKNAKSMLKERADLQQFASIVNVTNRKWLSEELTAISESREVALDLMTDALLEQVFGEKAFEKFSSHFISLHFTDHNPYGAHKKILRFKFTIPSEDQMSEMTRLITTVIYFIDAVGRYKLSPQARAKADAIRDKVARQVFKETEKDRQEALLRRKEERRKALEEAEAARLSPEALRRREDKERARQMKKSMPKIKMTRAH</sequence>
<protein>
    <recommendedName>
        <fullName evidence="8">Coiled-coil domain-containing protein 47</fullName>
    </recommendedName>
</protein>
<dbReference type="EMBL" id="JBJQOH010000003">
    <property type="protein sequence ID" value="KAL3693394.1"/>
    <property type="molecule type" value="Genomic_DNA"/>
</dbReference>
<evidence type="ECO:0000256" key="2">
    <source>
        <dbReference type="ARBA" id="ARBA00022692"/>
    </source>
</evidence>
<keyword evidence="7" id="KW-1185">Reference proteome</keyword>
<comment type="subcellular location">
    <subcellularLocation>
        <location evidence="1">Membrane</location>
        <topology evidence="1">Single-pass membrane protein</topology>
    </subcellularLocation>
</comment>
<dbReference type="Pfam" id="PF07946">
    <property type="entry name" value="CCDC47"/>
    <property type="match status" value="1"/>
</dbReference>